<protein>
    <submittedName>
        <fullName evidence="1">Uncharacterized protein</fullName>
    </submittedName>
</protein>
<evidence type="ECO:0000313" key="2">
    <source>
        <dbReference type="EMBL" id="QJH94190.1"/>
    </source>
</evidence>
<organism evidence="1">
    <name type="scientific">viral metagenome</name>
    <dbReference type="NCBI Taxonomy" id="1070528"/>
    <lineage>
        <taxon>unclassified sequences</taxon>
        <taxon>metagenomes</taxon>
        <taxon>organismal metagenomes</taxon>
    </lineage>
</organism>
<sequence>MEQELFQIGAIGVLSIVLIREGVNLIKWILSKKNGKNGNGISKTDNQQAIDIAVLKEKVLNYEINHFPSIEKRFDKIDNRLDSIERKIDNLK</sequence>
<accession>A0A6H1ZYB9</accession>
<dbReference type="Gene3D" id="1.20.5.110">
    <property type="match status" value="1"/>
</dbReference>
<evidence type="ECO:0000313" key="1">
    <source>
        <dbReference type="EMBL" id="QJA52411.1"/>
    </source>
</evidence>
<dbReference type="EMBL" id="MT144597">
    <property type="protein sequence ID" value="QJH94190.1"/>
    <property type="molecule type" value="Genomic_DNA"/>
</dbReference>
<reference evidence="1" key="1">
    <citation type="submission" date="2020-03" db="EMBL/GenBank/DDBJ databases">
        <title>The deep terrestrial virosphere.</title>
        <authorList>
            <person name="Holmfeldt K."/>
            <person name="Nilsson E."/>
            <person name="Simone D."/>
            <person name="Lopez-Fernandez M."/>
            <person name="Wu X."/>
            <person name="de Brujin I."/>
            <person name="Lundin D."/>
            <person name="Andersson A."/>
            <person name="Bertilsson S."/>
            <person name="Dopson M."/>
        </authorList>
    </citation>
    <scope>NUCLEOTIDE SEQUENCE</scope>
    <source>
        <strain evidence="1">TM448A02708</strain>
        <strain evidence="2">TM448B00195</strain>
    </source>
</reference>
<dbReference type="AlphaFoldDB" id="A0A6H1ZYB9"/>
<proteinExistence type="predicted"/>
<gene>
    <name evidence="1" type="ORF">TM448A02708_0009</name>
    <name evidence="2" type="ORF">TM448B00195_0030</name>
</gene>
<name>A0A6H1ZYB9_9ZZZZ</name>
<dbReference type="EMBL" id="MT144337">
    <property type="protein sequence ID" value="QJA52411.1"/>
    <property type="molecule type" value="Genomic_DNA"/>
</dbReference>